<reference evidence="2" key="1">
    <citation type="submission" date="2016-04" db="EMBL/GenBank/DDBJ databases">
        <authorList>
            <person name="Evans L.H."/>
            <person name="Alamgir A."/>
            <person name="Owens N."/>
            <person name="Weber N.D."/>
            <person name="Virtaneva K."/>
            <person name="Barbian K."/>
            <person name="Babar A."/>
            <person name="Rosenke K."/>
        </authorList>
    </citation>
    <scope>NUCLEOTIDE SEQUENCE [LARGE SCALE GENOMIC DNA]</scope>
    <source>
        <strain evidence="2">CBS 101.48</strain>
    </source>
</reference>
<sequence>METEELKRSSSSSSEQLSSGYKRRTVKLGSLLPQVSNIIQDGNGRTAR</sequence>
<accession>A0A168PAL9</accession>
<feature type="compositionally biased region" description="Low complexity" evidence="1">
    <location>
        <begin position="9"/>
        <end position="19"/>
    </location>
</feature>
<protein>
    <submittedName>
        <fullName evidence="2">Uncharacterized protein</fullName>
    </submittedName>
</protein>
<name>A0A168PAL9_ABSGL</name>
<organism evidence="2">
    <name type="scientific">Absidia glauca</name>
    <name type="common">Pin mould</name>
    <dbReference type="NCBI Taxonomy" id="4829"/>
    <lineage>
        <taxon>Eukaryota</taxon>
        <taxon>Fungi</taxon>
        <taxon>Fungi incertae sedis</taxon>
        <taxon>Mucoromycota</taxon>
        <taxon>Mucoromycotina</taxon>
        <taxon>Mucoromycetes</taxon>
        <taxon>Mucorales</taxon>
        <taxon>Cunninghamellaceae</taxon>
        <taxon>Absidia</taxon>
    </lineage>
</organism>
<dbReference type="EMBL" id="LT553648">
    <property type="protein sequence ID" value="SAM02050.1"/>
    <property type="molecule type" value="Genomic_DNA"/>
</dbReference>
<feature type="region of interest" description="Disordered" evidence="1">
    <location>
        <begin position="1"/>
        <end position="25"/>
    </location>
</feature>
<evidence type="ECO:0000313" key="3">
    <source>
        <dbReference type="Proteomes" id="UP000078561"/>
    </source>
</evidence>
<gene>
    <name evidence="2" type="primary">ABSGL_07808.1 scaffold 9137</name>
</gene>
<dbReference type="InParanoid" id="A0A168PAL9"/>
<feature type="non-terminal residue" evidence="2">
    <location>
        <position position="48"/>
    </location>
</feature>
<evidence type="ECO:0000256" key="1">
    <source>
        <dbReference type="SAM" id="MobiDB-lite"/>
    </source>
</evidence>
<proteinExistence type="predicted"/>
<keyword evidence="3" id="KW-1185">Reference proteome</keyword>
<evidence type="ECO:0000313" key="2">
    <source>
        <dbReference type="EMBL" id="SAM02050.1"/>
    </source>
</evidence>
<dbReference type="AlphaFoldDB" id="A0A168PAL9"/>
<dbReference type="Proteomes" id="UP000078561">
    <property type="component" value="Unassembled WGS sequence"/>
</dbReference>